<name>A0ABQ4MJ97_9BACL</name>
<gene>
    <name evidence="1" type="ORF">J42TS3_50770</name>
</gene>
<evidence type="ECO:0000313" key="1">
    <source>
        <dbReference type="EMBL" id="GIP56042.1"/>
    </source>
</evidence>
<dbReference type="Gene3D" id="3.10.450.420">
    <property type="match status" value="1"/>
</dbReference>
<reference evidence="1 2" key="1">
    <citation type="submission" date="2021-03" db="EMBL/GenBank/DDBJ databases">
        <title>Antimicrobial resistance genes in bacteria isolated from Japanese honey, and their potential for conferring macrolide and lincosamide resistance in the American foulbrood pathogen Paenibacillus larvae.</title>
        <authorList>
            <person name="Okamoto M."/>
            <person name="Kumagai M."/>
            <person name="Kanamori H."/>
            <person name="Takamatsu D."/>
        </authorList>
    </citation>
    <scope>NUCLEOTIDE SEQUENCE [LARGE SCALE GENOMIC DNA]</scope>
    <source>
        <strain evidence="1 2">J42TS3</strain>
    </source>
</reference>
<accession>A0ABQ4MJ97</accession>
<evidence type="ECO:0000313" key="2">
    <source>
        <dbReference type="Proteomes" id="UP000679992"/>
    </source>
</evidence>
<dbReference type="Proteomes" id="UP000679992">
    <property type="component" value="Unassembled WGS sequence"/>
</dbReference>
<dbReference type="InterPro" id="IPR053749">
    <property type="entry name" value="TA_system-associated_sf"/>
</dbReference>
<organism evidence="1 2">
    <name type="scientific">Paenibacillus vini</name>
    <dbReference type="NCBI Taxonomy" id="1476024"/>
    <lineage>
        <taxon>Bacteria</taxon>
        <taxon>Bacillati</taxon>
        <taxon>Bacillota</taxon>
        <taxon>Bacilli</taxon>
        <taxon>Bacillales</taxon>
        <taxon>Paenibacillaceae</taxon>
        <taxon>Paenibacillus</taxon>
    </lineage>
</organism>
<dbReference type="EMBL" id="BOSL01000029">
    <property type="protein sequence ID" value="GIP56042.1"/>
    <property type="molecule type" value="Genomic_DNA"/>
</dbReference>
<sequence>MTILEENDIEIINEIENTRDFNAWDWGNKYIWTEEVSLTFDKDLLLYAISFDNDEPAPKGIKVGDDTERLEKAYGQNYKLYDPEELVRLGYIDSEDEKTEIYEFAIDDYYFQASATNHKIDSWGITKYKLSETMKKNKRYLNDQIGFEIEFPESWDDAKYEVVEDVDGIKVNYLPQNRDIEKARLFELYIYGTVEEWNEWWNNGGEEEGLPFSKVGICNAMVIVASGPTEAIYQGREEAAVDAREYDEMMKDLDKILDSFKPLSEQGMDRDMDPQAEVPPLTDEIALQLRDEAIDVYFTVFSAGGNECASFDERLADEEFFQYYFCKDLNSREKISEYLERIFTESLVQEMVESSVVEAQDGRLVYTIYEVGSLLNWDEAKLAEISVNETDRKEFVFRVPDVDEVMESITLRFLYEENKGWRLKDHPVGYL</sequence>
<protein>
    <submittedName>
        <fullName evidence="1">Uncharacterized protein</fullName>
    </submittedName>
</protein>
<keyword evidence="2" id="KW-1185">Reference proteome</keyword>
<proteinExistence type="predicted"/>
<dbReference type="InterPro" id="IPR031841">
    <property type="entry name" value="Endopep_inhib"/>
</dbReference>
<comment type="caution">
    <text evidence="1">The sequence shown here is derived from an EMBL/GenBank/DDBJ whole genome shotgun (WGS) entry which is preliminary data.</text>
</comment>
<dbReference type="Pfam" id="PF16800">
    <property type="entry name" value="Endopep_inhib"/>
    <property type="match status" value="1"/>
</dbReference>